<dbReference type="Pfam" id="PF13460">
    <property type="entry name" value="NAD_binding_10"/>
    <property type="match status" value="1"/>
</dbReference>
<dbReference type="InterPro" id="IPR051606">
    <property type="entry name" value="Polyketide_Oxido-like"/>
</dbReference>
<dbReference type="EMBL" id="BONQ01000049">
    <property type="protein sequence ID" value="GIG45091.1"/>
    <property type="molecule type" value="Genomic_DNA"/>
</dbReference>
<dbReference type="SUPFAM" id="SSF51735">
    <property type="entry name" value="NAD(P)-binding Rossmann-fold domains"/>
    <property type="match status" value="1"/>
</dbReference>
<dbReference type="AlphaFoldDB" id="A0A919PHU2"/>
<evidence type="ECO:0000313" key="2">
    <source>
        <dbReference type="EMBL" id="GIG45091.1"/>
    </source>
</evidence>
<dbReference type="Proteomes" id="UP000660611">
    <property type="component" value="Unassembled WGS sequence"/>
</dbReference>
<dbReference type="RefSeq" id="WP_203846896.1">
    <property type="nucleotide sequence ID" value="NZ_BAAAVW010000009.1"/>
</dbReference>
<evidence type="ECO:0000259" key="1">
    <source>
        <dbReference type="Pfam" id="PF13460"/>
    </source>
</evidence>
<dbReference type="PANTHER" id="PTHR43355">
    <property type="entry name" value="FLAVIN REDUCTASE (NADPH)"/>
    <property type="match status" value="1"/>
</dbReference>
<protein>
    <submittedName>
        <fullName evidence="2">NADH-flavin reductase</fullName>
    </submittedName>
</protein>
<dbReference type="Gene3D" id="3.40.50.720">
    <property type="entry name" value="NAD(P)-binding Rossmann-like Domain"/>
    <property type="match status" value="1"/>
</dbReference>
<feature type="domain" description="NAD(P)-binding" evidence="1">
    <location>
        <begin position="7"/>
        <end position="191"/>
    </location>
</feature>
<name>A0A919PHU2_9ACTN</name>
<proteinExistence type="predicted"/>
<evidence type="ECO:0000313" key="3">
    <source>
        <dbReference type="Proteomes" id="UP000660611"/>
    </source>
</evidence>
<dbReference type="GO" id="GO:0042602">
    <property type="term" value="F:riboflavin reductase (NADPH) activity"/>
    <property type="evidence" value="ECO:0007669"/>
    <property type="project" value="TreeGrafter"/>
</dbReference>
<dbReference type="PANTHER" id="PTHR43355:SF2">
    <property type="entry name" value="FLAVIN REDUCTASE (NADPH)"/>
    <property type="match status" value="1"/>
</dbReference>
<sequence>MRLAVLGATGRAGRVVVDRALQRGHEVSALARDPARIHPRPGLHVVGGDVRDPAAVARALDGAGAVVSTLGRPRRGPDICTDGIRTVLSTMAGGGPRRLVVLSNYGVADSRHRTAYVAVSWLLARAVLRDKERMEALLRDSGTDWTVVRAPVLTDGPRTGRCRAGTDLRLSFTARISRADLAEFMLTELHDTAYVRRSVAVTSPAG</sequence>
<organism evidence="2 3">
    <name type="scientific">Dactylosporangium siamense</name>
    <dbReference type="NCBI Taxonomy" id="685454"/>
    <lineage>
        <taxon>Bacteria</taxon>
        <taxon>Bacillati</taxon>
        <taxon>Actinomycetota</taxon>
        <taxon>Actinomycetes</taxon>
        <taxon>Micromonosporales</taxon>
        <taxon>Micromonosporaceae</taxon>
        <taxon>Dactylosporangium</taxon>
    </lineage>
</organism>
<accession>A0A919PHU2</accession>
<dbReference type="GO" id="GO:0004074">
    <property type="term" value="F:biliverdin reductase [NAD(P)H] activity"/>
    <property type="evidence" value="ECO:0007669"/>
    <property type="project" value="TreeGrafter"/>
</dbReference>
<keyword evidence="3" id="KW-1185">Reference proteome</keyword>
<reference evidence="2" key="1">
    <citation type="submission" date="2021-01" db="EMBL/GenBank/DDBJ databases">
        <title>Whole genome shotgun sequence of Dactylosporangium siamense NBRC 106093.</title>
        <authorList>
            <person name="Komaki H."/>
            <person name="Tamura T."/>
        </authorList>
    </citation>
    <scope>NUCLEOTIDE SEQUENCE</scope>
    <source>
        <strain evidence="2">NBRC 106093</strain>
    </source>
</reference>
<comment type="caution">
    <text evidence="2">The sequence shown here is derived from an EMBL/GenBank/DDBJ whole genome shotgun (WGS) entry which is preliminary data.</text>
</comment>
<dbReference type="InterPro" id="IPR036291">
    <property type="entry name" value="NAD(P)-bd_dom_sf"/>
</dbReference>
<gene>
    <name evidence="2" type="ORF">Dsi01nite_031320</name>
</gene>
<dbReference type="InterPro" id="IPR016040">
    <property type="entry name" value="NAD(P)-bd_dom"/>
</dbReference>